<dbReference type="Pfam" id="PF01130">
    <property type="entry name" value="CD36"/>
    <property type="match status" value="1"/>
</dbReference>
<name>A0A443QBQ0_9ACAR</name>
<dbReference type="CDD" id="cd00055">
    <property type="entry name" value="EGF_Lam"/>
    <property type="match status" value="2"/>
</dbReference>
<evidence type="ECO:0000256" key="14">
    <source>
        <dbReference type="ARBA" id="ARBA00023180"/>
    </source>
</evidence>
<dbReference type="Gene3D" id="2.170.300.10">
    <property type="entry name" value="Tie2 ligand-binding domain superfamily"/>
    <property type="match status" value="1"/>
</dbReference>
<dbReference type="SMART" id="SM00181">
    <property type="entry name" value="EGF"/>
    <property type="match status" value="3"/>
</dbReference>
<evidence type="ECO:0000256" key="2">
    <source>
        <dbReference type="ARBA" id="ARBA00004189"/>
    </source>
</evidence>
<feature type="transmembrane region" description="Helical" evidence="19">
    <location>
        <begin position="282"/>
        <end position="311"/>
    </location>
</feature>
<evidence type="ECO:0000259" key="20">
    <source>
        <dbReference type="PROSITE" id="PS50026"/>
    </source>
</evidence>
<feature type="disulfide bond" evidence="18">
    <location>
        <begin position="477"/>
        <end position="486"/>
    </location>
</feature>
<proteinExistence type="inferred from homology"/>
<protein>
    <recommendedName>
        <fullName evidence="16">Scavenger receptor class B member 1</fullName>
    </recommendedName>
    <alternativeName>
        <fullName evidence="17">SR-BI</fullName>
    </alternativeName>
</protein>
<dbReference type="AlphaFoldDB" id="A0A443QBQ0"/>
<evidence type="ECO:0000256" key="8">
    <source>
        <dbReference type="ARBA" id="ARBA00022729"/>
    </source>
</evidence>
<keyword evidence="6 18" id="KW-0245">EGF-like domain</keyword>
<evidence type="ECO:0000256" key="19">
    <source>
        <dbReference type="SAM" id="Phobius"/>
    </source>
</evidence>
<comment type="caution">
    <text evidence="18">Lacks conserved residue(s) required for the propagation of feature annotation.</text>
</comment>
<evidence type="ECO:0000256" key="7">
    <source>
        <dbReference type="ARBA" id="ARBA00022692"/>
    </source>
</evidence>
<keyword evidence="11 19" id="KW-0472">Membrane</keyword>
<dbReference type="PROSITE" id="PS50026">
    <property type="entry name" value="EGF_3"/>
    <property type="match status" value="2"/>
</dbReference>
<dbReference type="PROSITE" id="PS51041">
    <property type="entry name" value="EMI"/>
    <property type="match status" value="1"/>
</dbReference>
<dbReference type="PANTHER" id="PTHR11923">
    <property type="entry name" value="SCAVENGER RECEPTOR CLASS B TYPE-1 SR-B1"/>
    <property type="match status" value="1"/>
</dbReference>
<dbReference type="InterPro" id="IPR002049">
    <property type="entry name" value="LE_dom"/>
</dbReference>
<dbReference type="GO" id="GO:0005044">
    <property type="term" value="F:scavenger receptor activity"/>
    <property type="evidence" value="ECO:0007669"/>
    <property type="project" value="TreeGrafter"/>
</dbReference>
<comment type="similarity">
    <text evidence="15">Belongs to the MEGF family.</text>
</comment>
<evidence type="ECO:0000256" key="18">
    <source>
        <dbReference type="PROSITE-ProRule" id="PRU00076"/>
    </source>
</evidence>
<dbReference type="InterPro" id="IPR002159">
    <property type="entry name" value="CD36_fam"/>
</dbReference>
<evidence type="ECO:0000256" key="16">
    <source>
        <dbReference type="ARBA" id="ARBA00040821"/>
    </source>
</evidence>
<sequence>MFHGYDDSFLSMGSIVSPKFAKNKGKFGYYWPKNGTDDGLFTVHTGSDINLLALIDRINGQEKLKLWASDECNRFNESTLGQIQPPILAKSQKVKVFNPAFCRSLSFEFLRTEKTKDGFTARKFLLSKKTFLNASDYPPNACFESKLPKKSYQTRTSFLEFFSLLKQKTSTLSFPSGVMDMSKCLSGAPIIFSLPHFLHAHHSFLDAINGLSPNALAHDFWLDIEPATGTTVDMAFRTQINLHINLPIGLSHYNNSPQIVFPVLWQEVGIHWPENFIFLLKFLIYTPITVSSISFIILFMPGLNILVIFLIHQHRYFKKSIQASYHRNDYYTAAIASKGDNVCEKAKQYLKEVRVPILIPFEVQTFSWCLKPPSFRCLKTRYVHRNGYKMEARVFTKKEKVCCKGYIEIDERCIPICSNACIHGKCVAPEKCDCAPGWSGDTCNVPCLDGKWGEQCDNNCNCYHNSTCDKITGRCICAPGYTGSLCENSCTKNRFGKECAFVCGCLNGGECNFVTGECFCQPNYYGVKCEAYNCSKSNNCSLLEIQTEYEFYMKIDKEKSVDNMTRRNVIMMTLIFPIILIILMATAILLLKYKQKIYRMKLLLAFINDFSNEARKSKSNWAENAKQGAFFTKTSGIKQTNGSCNNQKAMLAIAEDFNFDSAFEKEAKLNTAKKSDDELKQSLSIEDLESMSYNEPFIYGVLKLKEKENCQI</sequence>
<dbReference type="InterPro" id="IPR057138">
    <property type="entry name" value="EGF_PEAR1L-like"/>
</dbReference>
<dbReference type="SMART" id="SM00180">
    <property type="entry name" value="EGF_Lam"/>
    <property type="match status" value="2"/>
</dbReference>
<evidence type="ECO:0000256" key="9">
    <source>
        <dbReference type="ARBA" id="ARBA00022737"/>
    </source>
</evidence>
<evidence type="ECO:0000256" key="15">
    <source>
        <dbReference type="ARBA" id="ARBA00038377"/>
    </source>
</evidence>
<keyword evidence="5" id="KW-1003">Cell membrane</keyword>
<dbReference type="Proteomes" id="UP000285301">
    <property type="component" value="Unassembled WGS sequence"/>
</dbReference>
<dbReference type="STRING" id="1965070.A0A443QBQ0"/>
<feature type="domain" description="EGF-like" evidence="20">
    <location>
        <begin position="495"/>
        <end position="530"/>
    </location>
</feature>
<dbReference type="GO" id="GO:0005737">
    <property type="term" value="C:cytoplasm"/>
    <property type="evidence" value="ECO:0007669"/>
    <property type="project" value="TreeGrafter"/>
</dbReference>
<dbReference type="Pfam" id="PF07546">
    <property type="entry name" value="EMI"/>
    <property type="match status" value="1"/>
</dbReference>
<comment type="caution">
    <text evidence="22">The sequence shown here is derived from an EMBL/GenBank/DDBJ whole genome shotgun (WGS) entry which is preliminary data.</text>
</comment>
<evidence type="ECO:0000256" key="13">
    <source>
        <dbReference type="ARBA" id="ARBA00023170"/>
    </source>
</evidence>
<dbReference type="OrthoDB" id="18487at2759"/>
<evidence type="ECO:0000256" key="11">
    <source>
        <dbReference type="ARBA" id="ARBA00023136"/>
    </source>
</evidence>
<evidence type="ECO:0000256" key="10">
    <source>
        <dbReference type="ARBA" id="ARBA00022989"/>
    </source>
</evidence>
<keyword evidence="10 19" id="KW-1133">Transmembrane helix</keyword>
<evidence type="ECO:0000256" key="17">
    <source>
        <dbReference type="ARBA" id="ARBA00042244"/>
    </source>
</evidence>
<evidence type="ECO:0000256" key="12">
    <source>
        <dbReference type="ARBA" id="ARBA00023157"/>
    </source>
</evidence>
<dbReference type="PROSITE" id="PS00022">
    <property type="entry name" value="EGF_1"/>
    <property type="match status" value="3"/>
</dbReference>
<keyword evidence="12 18" id="KW-1015">Disulfide bond</keyword>
<accession>A0A443QBQ0</accession>
<feature type="domain" description="EGF-like" evidence="20">
    <location>
        <begin position="457"/>
        <end position="487"/>
    </location>
</feature>
<keyword evidence="8" id="KW-0732">Signal</keyword>
<dbReference type="Pfam" id="PF00053">
    <property type="entry name" value="EGF_laminin"/>
    <property type="match status" value="1"/>
</dbReference>
<evidence type="ECO:0000256" key="3">
    <source>
        <dbReference type="ARBA" id="ARBA00004651"/>
    </source>
</evidence>
<organism evidence="22 23">
    <name type="scientific">Dinothrombium tinctorium</name>
    <dbReference type="NCBI Taxonomy" id="1965070"/>
    <lineage>
        <taxon>Eukaryota</taxon>
        <taxon>Metazoa</taxon>
        <taxon>Ecdysozoa</taxon>
        <taxon>Arthropoda</taxon>
        <taxon>Chelicerata</taxon>
        <taxon>Arachnida</taxon>
        <taxon>Acari</taxon>
        <taxon>Acariformes</taxon>
        <taxon>Trombidiformes</taxon>
        <taxon>Prostigmata</taxon>
        <taxon>Anystina</taxon>
        <taxon>Parasitengona</taxon>
        <taxon>Trombidioidea</taxon>
        <taxon>Trombidiidae</taxon>
        <taxon>Dinothrombium</taxon>
    </lineage>
</organism>
<dbReference type="InterPro" id="IPR000742">
    <property type="entry name" value="EGF"/>
</dbReference>
<dbReference type="PRINTS" id="PR00011">
    <property type="entry name" value="EGFLAMININ"/>
</dbReference>
<dbReference type="FunFam" id="2.170.300.10:FF:000041">
    <property type="entry name" value="Tyrosine protein kinase receptor tie-1, putative"/>
    <property type="match status" value="1"/>
</dbReference>
<feature type="domain" description="EMI" evidence="21">
    <location>
        <begin position="339"/>
        <end position="415"/>
    </location>
</feature>
<evidence type="ECO:0000256" key="4">
    <source>
        <dbReference type="ARBA" id="ARBA00010532"/>
    </source>
</evidence>
<comment type="subcellular location">
    <subcellularLocation>
        <location evidence="3">Cell membrane</location>
        <topology evidence="3">Multi-pass membrane protein</topology>
    </subcellularLocation>
    <subcellularLocation>
        <location evidence="1">Cell membrane</location>
        <topology evidence="1">Single-pass membrane protein</topology>
    </subcellularLocation>
    <subcellularLocation>
        <location evidence="2">Membrane</location>
        <location evidence="2">Caveola</location>
        <topology evidence="2">Multi-pass membrane protein</topology>
    </subcellularLocation>
</comment>
<evidence type="ECO:0000256" key="5">
    <source>
        <dbReference type="ARBA" id="ARBA00022475"/>
    </source>
</evidence>
<evidence type="ECO:0000259" key="21">
    <source>
        <dbReference type="PROSITE" id="PS51041"/>
    </source>
</evidence>
<reference evidence="22 23" key="1">
    <citation type="journal article" date="2018" name="Gigascience">
        <title>Genomes of trombidid mites reveal novel predicted allergens and laterally-transferred genes associated with secondary metabolism.</title>
        <authorList>
            <person name="Dong X."/>
            <person name="Chaisiri K."/>
            <person name="Xia D."/>
            <person name="Armstrong S.D."/>
            <person name="Fang Y."/>
            <person name="Donnelly M.J."/>
            <person name="Kadowaki T."/>
            <person name="McGarry J.W."/>
            <person name="Darby A.C."/>
            <person name="Makepeace B.L."/>
        </authorList>
    </citation>
    <scope>NUCLEOTIDE SEQUENCE [LARGE SCALE GENOMIC DNA]</scope>
    <source>
        <strain evidence="22">UoL-WK</strain>
    </source>
</reference>
<evidence type="ECO:0000313" key="23">
    <source>
        <dbReference type="Proteomes" id="UP000285301"/>
    </source>
</evidence>
<comment type="similarity">
    <text evidence="4">Belongs to the CD36 family.</text>
</comment>
<dbReference type="PANTHER" id="PTHR11923:SF110">
    <property type="entry name" value="SCAVENGER RECEPTOR CLASS B MEMBER 1"/>
    <property type="match status" value="1"/>
</dbReference>
<evidence type="ECO:0000256" key="6">
    <source>
        <dbReference type="ARBA" id="ARBA00022536"/>
    </source>
</evidence>
<feature type="disulfide bond" evidence="18">
    <location>
        <begin position="520"/>
        <end position="529"/>
    </location>
</feature>
<dbReference type="EMBL" id="NCKU01011409">
    <property type="protein sequence ID" value="RWS00453.1"/>
    <property type="molecule type" value="Genomic_DNA"/>
</dbReference>
<feature type="transmembrane region" description="Helical" evidence="19">
    <location>
        <begin position="569"/>
        <end position="591"/>
    </location>
</feature>
<dbReference type="PRINTS" id="PR01609">
    <property type="entry name" value="CD36FAMILY"/>
</dbReference>
<gene>
    <name evidence="22" type="ORF">B4U79_08227</name>
</gene>
<keyword evidence="9" id="KW-0677">Repeat</keyword>
<dbReference type="Pfam" id="PF23301">
    <property type="entry name" value="EGF_PEAR1L"/>
    <property type="match status" value="1"/>
</dbReference>
<evidence type="ECO:0000313" key="22">
    <source>
        <dbReference type="EMBL" id="RWS00453.1"/>
    </source>
</evidence>
<keyword evidence="14" id="KW-0325">Glycoprotein</keyword>
<keyword evidence="13 22" id="KW-0675">Receptor</keyword>
<keyword evidence="23" id="KW-1185">Reference proteome</keyword>
<dbReference type="GO" id="GO:0005901">
    <property type="term" value="C:caveola"/>
    <property type="evidence" value="ECO:0007669"/>
    <property type="project" value="UniProtKB-SubCell"/>
</dbReference>
<keyword evidence="7 19" id="KW-0812">Transmembrane</keyword>
<evidence type="ECO:0000256" key="1">
    <source>
        <dbReference type="ARBA" id="ARBA00004162"/>
    </source>
</evidence>
<dbReference type="InterPro" id="IPR011489">
    <property type="entry name" value="EMI_domain"/>
</dbReference>